<keyword evidence="5" id="KW-0547">Nucleotide-binding</keyword>
<evidence type="ECO:0000313" key="7">
    <source>
        <dbReference type="Proteomes" id="UP001272987"/>
    </source>
</evidence>
<dbReference type="PANTHER" id="PTHR30153:SF2">
    <property type="entry name" value="REPLICATIVE DNA HELICASE"/>
    <property type="match status" value="1"/>
</dbReference>
<evidence type="ECO:0000256" key="2">
    <source>
        <dbReference type="ARBA" id="ARBA00023125"/>
    </source>
</evidence>
<dbReference type="SUPFAM" id="SSF48024">
    <property type="entry name" value="N-terminal domain of DnaB helicase"/>
    <property type="match status" value="2"/>
</dbReference>
<protein>
    <submittedName>
        <fullName evidence="5">DnaB-like helicase N-terminal domain-containing protein</fullName>
    </submittedName>
</protein>
<keyword evidence="5" id="KW-0067">ATP-binding</keyword>
<evidence type="ECO:0000313" key="6">
    <source>
        <dbReference type="EMBL" id="MDX3024820.1"/>
    </source>
</evidence>
<dbReference type="PANTHER" id="PTHR30153">
    <property type="entry name" value="REPLICATIVE DNA HELICASE DNAB"/>
    <property type="match status" value="1"/>
</dbReference>
<feature type="region of interest" description="Disordered" evidence="3">
    <location>
        <begin position="331"/>
        <end position="384"/>
    </location>
</feature>
<dbReference type="Gene3D" id="1.10.860.10">
    <property type="entry name" value="DNAb Helicase, Chain A"/>
    <property type="match status" value="2"/>
</dbReference>
<dbReference type="EMBL" id="JARAWC010000044">
    <property type="protein sequence ID" value="MDX2965678.1"/>
    <property type="molecule type" value="Genomic_DNA"/>
</dbReference>
<organism evidence="5 8">
    <name type="scientific">Streptomyces acidiscabies</name>
    <dbReference type="NCBI Taxonomy" id="42234"/>
    <lineage>
        <taxon>Bacteria</taxon>
        <taxon>Bacillati</taxon>
        <taxon>Actinomycetota</taxon>
        <taxon>Actinomycetes</taxon>
        <taxon>Kitasatosporales</taxon>
        <taxon>Streptomycetaceae</taxon>
        <taxon>Streptomyces</taxon>
    </lineage>
</organism>
<dbReference type="InterPro" id="IPR007693">
    <property type="entry name" value="DNA_helicase_DnaB-like_N"/>
</dbReference>
<dbReference type="AlphaFoldDB" id="A0AAP6BJ69"/>
<reference evidence="5 7" key="1">
    <citation type="journal article" date="2023" name="Microb. Genom.">
        <title>Mesoterricola silvestris gen. nov., sp. nov., Mesoterricola sediminis sp. nov., Geothrix oryzae sp. nov., Geothrix edaphica sp. nov., Geothrix rubra sp. nov., and Geothrix limicola sp. nov., six novel members of Acidobacteriota isolated from soils.</title>
        <authorList>
            <person name="Weisberg A.J."/>
            <person name="Pearce E."/>
            <person name="Kramer C.G."/>
            <person name="Chang J.H."/>
            <person name="Clarke C.R."/>
        </authorList>
    </citation>
    <scope>NUCLEOTIDE SEQUENCE</scope>
    <source>
        <strain evidence="6 7">NB05-1H</strain>
        <strain evidence="5">NRRL_B-16521</strain>
    </source>
</reference>
<dbReference type="Proteomes" id="UP001272987">
    <property type="component" value="Unassembled WGS sequence"/>
</dbReference>
<name>A0AAP6BJ69_9ACTN</name>
<keyword evidence="1" id="KW-0235">DNA replication</keyword>
<keyword evidence="2" id="KW-0238">DNA-binding</keyword>
<evidence type="ECO:0000256" key="1">
    <source>
        <dbReference type="ARBA" id="ARBA00022705"/>
    </source>
</evidence>
<dbReference type="EMBL" id="JARAWP010000039">
    <property type="protein sequence ID" value="MDX3024820.1"/>
    <property type="molecule type" value="Genomic_DNA"/>
</dbReference>
<dbReference type="GO" id="GO:0005829">
    <property type="term" value="C:cytosol"/>
    <property type="evidence" value="ECO:0007669"/>
    <property type="project" value="TreeGrafter"/>
</dbReference>
<accession>A0AAP6BJ69</accession>
<feature type="domain" description="DNA helicase DnaB-like N-terminal" evidence="4">
    <location>
        <begin position="195"/>
        <end position="275"/>
    </location>
</feature>
<dbReference type="InterPro" id="IPR036185">
    <property type="entry name" value="DNA_heli_DnaB-like_N_sf"/>
</dbReference>
<dbReference type="InterPro" id="IPR016136">
    <property type="entry name" value="DNA_helicase_N/primase_C"/>
</dbReference>
<sequence>MNPTISPARPEDDDPGQVPAQRPAHYAGQALIGGLLLEPWRLPDTRPLHAEYLEHPVHQALFTAISTHPAPDPAQHATGTAWLNTVLADAQARTRGLDASLLHSLIQSCPHPAHVAAYARMVRDDHVRRRLRHHADRLTRAATDPTLSRPQDVFAQADTLHTALDELSGQITPHPGSLPRTPLPSTQRQAGEEELHDERLLLATATAQPYTVPQMRWLAADDFAHPLHAALWRCLTTLAHRGDMIDPVTVLGQAQYRGLITDTLPARALLDLLAVPDVSPEHLGEKVLHRAILTQTCTLAAHITAYADDPTTTPHQLVTGTRRSLAALTTLRTRWHTATTPAGPRTPTALSRSPRAGPRTAPPRPPHTPPLPRTPSPAPAARGT</sequence>
<dbReference type="GeneID" id="69812400"/>
<keyword evidence="5" id="KW-0347">Helicase</keyword>
<evidence type="ECO:0000313" key="8">
    <source>
        <dbReference type="Proteomes" id="UP001282288"/>
    </source>
</evidence>
<dbReference type="Proteomes" id="UP001282288">
    <property type="component" value="Unassembled WGS sequence"/>
</dbReference>
<evidence type="ECO:0000259" key="4">
    <source>
        <dbReference type="Pfam" id="PF00772"/>
    </source>
</evidence>
<proteinExistence type="predicted"/>
<dbReference type="Pfam" id="PF00772">
    <property type="entry name" value="DnaB"/>
    <property type="match status" value="1"/>
</dbReference>
<evidence type="ECO:0000313" key="5">
    <source>
        <dbReference type="EMBL" id="MDX2965678.1"/>
    </source>
</evidence>
<feature type="compositionally biased region" description="Low complexity" evidence="3">
    <location>
        <begin position="331"/>
        <end position="359"/>
    </location>
</feature>
<evidence type="ECO:0000256" key="3">
    <source>
        <dbReference type="SAM" id="MobiDB-lite"/>
    </source>
</evidence>
<dbReference type="GO" id="GO:0003678">
    <property type="term" value="F:DNA helicase activity"/>
    <property type="evidence" value="ECO:0007669"/>
    <property type="project" value="InterPro"/>
</dbReference>
<feature type="compositionally biased region" description="Pro residues" evidence="3">
    <location>
        <begin position="360"/>
        <end position="378"/>
    </location>
</feature>
<dbReference type="GO" id="GO:0005524">
    <property type="term" value="F:ATP binding"/>
    <property type="evidence" value="ECO:0007669"/>
    <property type="project" value="InterPro"/>
</dbReference>
<feature type="region of interest" description="Disordered" evidence="3">
    <location>
        <begin position="1"/>
        <end position="21"/>
    </location>
</feature>
<gene>
    <name evidence="5" type="ORF">PV399_39095</name>
    <name evidence="6" type="ORF">PV666_44195</name>
</gene>
<dbReference type="GO" id="GO:0003677">
    <property type="term" value="F:DNA binding"/>
    <property type="evidence" value="ECO:0007669"/>
    <property type="project" value="UniProtKB-KW"/>
</dbReference>
<keyword evidence="5" id="KW-0378">Hydrolase</keyword>
<dbReference type="RefSeq" id="WP_010352131.1">
    <property type="nucleotide sequence ID" value="NZ_CP122369.1"/>
</dbReference>
<comment type="caution">
    <text evidence="5">The sequence shown here is derived from an EMBL/GenBank/DDBJ whole genome shotgun (WGS) entry which is preliminary data.</text>
</comment>
<keyword evidence="7" id="KW-1185">Reference proteome</keyword>
<dbReference type="GO" id="GO:0006260">
    <property type="term" value="P:DNA replication"/>
    <property type="evidence" value="ECO:0007669"/>
    <property type="project" value="UniProtKB-KW"/>
</dbReference>